<keyword evidence="2" id="KW-1185">Reference proteome</keyword>
<evidence type="ECO:0000313" key="1">
    <source>
        <dbReference type="EMBL" id="KAK4028162.1"/>
    </source>
</evidence>
<accession>A0ABR0ASR5</accession>
<proteinExistence type="predicted"/>
<protein>
    <submittedName>
        <fullName evidence="1">Uncharacterized protein</fullName>
    </submittedName>
</protein>
<gene>
    <name evidence="1" type="ORF">OUZ56_017422</name>
</gene>
<name>A0ABR0ASR5_9CRUS</name>
<dbReference type="EMBL" id="JAOYFB010000038">
    <property type="protein sequence ID" value="KAK4028162.1"/>
    <property type="molecule type" value="Genomic_DNA"/>
</dbReference>
<evidence type="ECO:0000313" key="2">
    <source>
        <dbReference type="Proteomes" id="UP001234178"/>
    </source>
</evidence>
<sequence>MNWGGITGHRSGIKGKSGLVQVSSEWMAYERSAREEYLEYSERSSEAVSLNSGGILQSP</sequence>
<comment type="caution">
    <text evidence="1">The sequence shown here is derived from an EMBL/GenBank/DDBJ whole genome shotgun (WGS) entry which is preliminary data.</text>
</comment>
<reference evidence="1 2" key="1">
    <citation type="journal article" date="2023" name="Nucleic Acids Res.">
        <title>The hologenome of Daphnia magna reveals possible DNA methylation and microbiome-mediated evolution of the host genome.</title>
        <authorList>
            <person name="Chaturvedi A."/>
            <person name="Li X."/>
            <person name="Dhandapani V."/>
            <person name="Marshall H."/>
            <person name="Kissane S."/>
            <person name="Cuenca-Cambronero M."/>
            <person name="Asole G."/>
            <person name="Calvet F."/>
            <person name="Ruiz-Romero M."/>
            <person name="Marangio P."/>
            <person name="Guigo R."/>
            <person name="Rago D."/>
            <person name="Mirbahai L."/>
            <person name="Eastwood N."/>
            <person name="Colbourne J.K."/>
            <person name="Zhou J."/>
            <person name="Mallon E."/>
            <person name="Orsini L."/>
        </authorList>
    </citation>
    <scope>NUCLEOTIDE SEQUENCE [LARGE SCALE GENOMIC DNA]</scope>
    <source>
        <strain evidence="1">LRV0_1</strain>
    </source>
</reference>
<organism evidence="1 2">
    <name type="scientific">Daphnia magna</name>
    <dbReference type="NCBI Taxonomy" id="35525"/>
    <lineage>
        <taxon>Eukaryota</taxon>
        <taxon>Metazoa</taxon>
        <taxon>Ecdysozoa</taxon>
        <taxon>Arthropoda</taxon>
        <taxon>Crustacea</taxon>
        <taxon>Branchiopoda</taxon>
        <taxon>Diplostraca</taxon>
        <taxon>Cladocera</taxon>
        <taxon>Anomopoda</taxon>
        <taxon>Daphniidae</taxon>
        <taxon>Daphnia</taxon>
    </lineage>
</organism>
<dbReference type="Proteomes" id="UP001234178">
    <property type="component" value="Unassembled WGS sequence"/>
</dbReference>